<sequence length="369" mass="41379">MYKRIRYSQNRPTVIRPGGVTPNARLQVGHANFEGTEFKVEPDGSIAGRQTISHSLVTMPGNLIALKKWVLEAITFDNDNEHIAALTQCQVQDIIWVHKAALEIAEIPLQAYFVPARDSPVEECNFFYAIFPPGKVFLEKYEEAWRRLTKDQLLTLNLWDDEQDETARIQEATRGIDALDCHPVDVNDLVLYVRRPRDQDLKRDRISVKVFRDRTSATNCVSLEFPDQVADYKLKVGSTCAFSPNARPFNPIACGTPGQKDASGQWVPIPEESSSQRQRLLRCPCPSTDEVDQAADKLAKSSLDIGVTDKGELLLPKLLPVIDLIELPEEHLNALIEEALPADRQRFVKYLSERRLGLGAMTACGASKA</sequence>
<accession>A0A9P5CB95</accession>
<evidence type="ECO:0000313" key="2">
    <source>
        <dbReference type="Proteomes" id="UP000801864"/>
    </source>
</evidence>
<dbReference type="EMBL" id="QLNT01000011">
    <property type="protein sequence ID" value="KAF3070219.1"/>
    <property type="molecule type" value="Genomic_DNA"/>
</dbReference>
<keyword evidence="2" id="KW-1185">Reference proteome</keyword>
<protein>
    <submittedName>
        <fullName evidence="1">Uncharacterized protein</fullName>
    </submittedName>
</protein>
<reference evidence="1 2" key="1">
    <citation type="submission" date="2018-06" db="EMBL/GenBank/DDBJ databases">
        <title>Genome analysis of cellulolytic fungus Trichoderma lentiforme CFAM-422.</title>
        <authorList>
            <person name="Steindorff A.S."/>
            <person name="Formighieri E.F."/>
            <person name="Midorikawa G.E.O."/>
            <person name="Tamietti M.S."/>
            <person name="Ramos E.Z."/>
            <person name="Silva A.S."/>
            <person name="Bon E.P.S."/>
            <person name="Mendes T.D."/>
            <person name="Damaso M.C.T."/>
            <person name="Favaro L.C.L."/>
        </authorList>
    </citation>
    <scope>NUCLEOTIDE SEQUENCE [LARGE SCALE GENOMIC DNA]</scope>
    <source>
        <strain evidence="1 2">CFAM-422</strain>
    </source>
</reference>
<evidence type="ECO:0000313" key="1">
    <source>
        <dbReference type="EMBL" id="KAF3070219.1"/>
    </source>
</evidence>
<organism evidence="1 2">
    <name type="scientific">Trichoderma lentiforme</name>
    <dbReference type="NCBI Taxonomy" id="1567552"/>
    <lineage>
        <taxon>Eukaryota</taxon>
        <taxon>Fungi</taxon>
        <taxon>Dikarya</taxon>
        <taxon>Ascomycota</taxon>
        <taxon>Pezizomycotina</taxon>
        <taxon>Sordariomycetes</taxon>
        <taxon>Hypocreomycetidae</taxon>
        <taxon>Hypocreales</taxon>
        <taxon>Hypocreaceae</taxon>
        <taxon>Trichoderma</taxon>
    </lineage>
</organism>
<gene>
    <name evidence="1" type="ORF">CFAM422_006697</name>
</gene>
<name>A0A9P5CB95_9HYPO</name>
<dbReference type="Proteomes" id="UP000801864">
    <property type="component" value="Unassembled WGS sequence"/>
</dbReference>
<proteinExistence type="predicted"/>
<comment type="caution">
    <text evidence="1">The sequence shown here is derived from an EMBL/GenBank/DDBJ whole genome shotgun (WGS) entry which is preliminary data.</text>
</comment>
<dbReference type="AlphaFoldDB" id="A0A9P5CB95"/>